<dbReference type="InterPro" id="IPR036097">
    <property type="entry name" value="HisK_dim/P_sf"/>
</dbReference>
<dbReference type="AlphaFoldDB" id="A0A1G9UP77"/>
<dbReference type="PANTHER" id="PTHR42878:SF7">
    <property type="entry name" value="SENSOR HISTIDINE KINASE GLRK"/>
    <property type="match status" value="1"/>
</dbReference>
<keyword evidence="9" id="KW-0067">ATP-binding</keyword>
<keyword evidence="11" id="KW-0902">Two-component regulatory system</keyword>
<dbReference type="SUPFAM" id="SSF55785">
    <property type="entry name" value="PYP-like sensor domain (PAS domain)"/>
    <property type="match status" value="1"/>
</dbReference>
<dbReference type="InterPro" id="IPR050351">
    <property type="entry name" value="BphY/WalK/GraS-like"/>
</dbReference>
<dbReference type="RefSeq" id="WP_090705245.1">
    <property type="nucleotide sequence ID" value="NZ_FNHH01000017.1"/>
</dbReference>
<dbReference type="Pfam" id="PF16927">
    <property type="entry name" value="HisKA_7TM"/>
    <property type="match status" value="1"/>
</dbReference>
<feature type="domain" description="Histidine kinase" evidence="14">
    <location>
        <begin position="369"/>
        <end position="584"/>
    </location>
</feature>
<comment type="subcellular location">
    <subcellularLocation>
        <location evidence="2">Membrane</location>
        <topology evidence="2">Multi-pass membrane protein</topology>
    </subcellularLocation>
</comment>
<dbReference type="SMART" id="SM00387">
    <property type="entry name" value="HATPase_c"/>
    <property type="match status" value="1"/>
</dbReference>
<evidence type="ECO:0000256" key="1">
    <source>
        <dbReference type="ARBA" id="ARBA00000085"/>
    </source>
</evidence>
<evidence type="ECO:0000313" key="18">
    <source>
        <dbReference type="Proteomes" id="UP000199226"/>
    </source>
</evidence>
<dbReference type="GO" id="GO:0007234">
    <property type="term" value="P:osmosensory signaling via phosphorelay pathway"/>
    <property type="evidence" value="ECO:0007669"/>
    <property type="project" value="TreeGrafter"/>
</dbReference>
<dbReference type="GO" id="GO:0000155">
    <property type="term" value="F:phosphorelay sensor kinase activity"/>
    <property type="evidence" value="ECO:0007669"/>
    <property type="project" value="InterPro"/>
</dbReference>
<accession>A0A1G9UP77</accession>
<dbReference type="Proteomes" id="UP000199226">
    <property type="component" value="Unassembled WGS sequence"/>
</dbReference>
<dbReference type="STRING" id="990371.SAMN05421813_11730"/>
<feature type="transmembrane region" description="Helical" evidence="13">
    <location>
        <begin position="100"/>
        <end position="118"/>
    </location>
</feature>
<comment type="catalytic activity">
    <reaction evidence="1">
        <text>ATP + protein L-histidine = ADP + protein N-phospho-L-histidine.</text>
        <dbReference type="EC" id="2.7.13.3"/>
    </reaction>
</comment>
<feature type="domain" description="PAC" evidence="16">
    <location>
        <begin position="298"/>
        <end position="351"/>
    </location>
</feature>
<feature type="transmembrane region" description="Helical" evidence="13">
    <location>
        <begin position="6"/>
        <end position="24"/>
    </location>
</feature>
<evidence type="ECO:0000256" key="12">
    <source>
        <dbReference type="ARBA" id="ARBA00023136"/>
    </source>
</evidence>
<dbReference type="GO" id="GO:0016020">
    <property type="term" value="C:membrane"/>
    <property type="evidence" value="ECO:0007669"/>
    <property type="project" value="UniProtKB-SubCell"/>
</dbReference>
<dbReference type="InterPro" id="IPR003594">
    <property type="entry name" value="HATPase_dom"/>
</dbReference>
<keyword evidence="4" id="KW-0597">Phosphoprotein</keyword>
<gene>
    <name evidence="17" type="ORF">SAMN05421813_11730</name>
</gene>
<dbReference type="GO" id="GO:0030295">
    <property type="term" value="F:protein kinase activator activity"/>
    <property type="evidence" value="ECO:0007669"/>
    <property type="project" value="TreeGrafter"/>
</dbReference>
<dbReference type="Pfam" id="PF02518">
    <property type="entry name" value="HATPase_c"/>
    <property type="match status" value="1"/>
</dbReference>
<dbReference type="PROSITE" id="PS50112">
    <property type="entry name" value="PAS"/>
    <property type="match status" value="1"/>
</dbReference>
<keyword evidence="5" id="KW-0808">Transferase</keyword>
<keyword evidence="7" id="KW-0547">Nucleotide-binding</keyword>
<dbReference type="InterPro" id="IPR004358">
    <property type="entry name" value="Sig_transdc_His_kin-like_C"/>
</dbReference>
<dbReference type="NCBIfam" id="TIGR00229">
    <property type="entry name" value="sensory_box"/>
    <property type="match status" value="1"/>
</dbReference>
<protein>
    <recommendedName>
        <fullName evidence="3">histidine kinase</fullName>
        <ecNumber evidence="3">2.7.13.3</ecNumber>
    </recommendedName>
</protein>
<dbReference type="InterPro" id="IPR035965">
    <property type="entry name" value="PAS-like_dom_sf"/>
</dbReference>
<feature type="transmembrane region" description="Helical" evidence="13">
    <location>
        <begin position="180"/>
        <end position="199"/>
    </location>
</feature>
<dbReference type="InterPro" id="IPR000700">
    <property type="entry name" value="PAS-assoc_C"/>
</dbReference>
<evidence type="ECO:0000313" key="17">
    <source>
        <dbReference type="EMBL" id="SDM61729.1"/>
    </source>
</evidence>
<dbReference type="CDD" id="cd00082">
    <property type="entry name" value="HisKA"/>
    <property type="match status" value="1"/>
</dbReference>
<keyword evidence="6 13" id="KW-0812">Transmembrane</keyword>
<feature type="transmembrane region" description="Helical" evidence="13">
    <location>
        <begin position="36"/>
        <end position="53"/>
    </location>
</feature>
<dbReference type="PRINTS" id="PR00344">
    <property type="entry name" value="BCTRLSENSOR"/>
</dbReference>
<dbReference type="GO" id="GO:0000156">
    <property type="term" value="F:phosphorelay response regulator activity"/>
    <property type="evidence" value="ECO:0007669"/>
    <property type="project" value="TreeGrafter"/>
</dbReference>
<feature type="transmembrane region" description="Helical" evidence="13">
    <location>
        <begin position="211"/>
        <end position="229"/>
    </location>
</feature>
<evidence type="ECO:0000256" key="6">
    <source>
        <dbReference type="ARBA" id="ARBA00022692"/>
    </source>
</evidence>
<dbReference type="OrthoDB" id="9810447at2"/>
<dbReference type="InterPro" id="IPR031621">
    <property type="entry name" value="HisKA_7TM"/>
</dbReference>
<dbReference type="InterPro" id="IPR005467">
    <property type="entry name" value="His_kinase_dom"/>
</dbReference>
<dbReference type="SMART" id="SM00388">
    <property type="entry name" value="HisKA"/>
    <property type="match status" value="1"/>
</dbReference>
<evidence type="ECO:0000259" key="14">
    <source>
        <dbReference type="PROSITE" id="PS50109"/>
    </source>
</evidence>
<dbReference type="GO" id="GO:0005524">
    <property type="term" value="F:ATP binding"/>
    <property type="evidence" value="ECO:0007669"/>
    <property type="project" value="UniProtKB-KW"/>
</dbReference>
<dbReference type="EMBL" id="FNHH01000017">
    <property type="protein sequence ID" value="SDM61729.1"/>
    <property type="molecule type" value="Genomic_DNA"/>
</dbReference>
<feature type="transmembrane region" description="Helical" evidence="13">
    <location>
        <begin position="65"/>
        <end position="88"/>
    </location>
</feature>
<evidence type="ECO:0000256" key="3">
    <source>
        <dbReference type="ARBA" id="ARBA00012438"/>
    </source>
</evidence>
<evidence type="ECO:0000256" key="10">
    <source>
        <dbReference type="ARBA" id="ARBA00022989"/>
    </source>
</evidence>
<reference evidence="18" key="1">
    <citation type="submission" date="2016-10" db="EMBL/GenBank/DDBJ databases">
        <authorList>
            <person name="Varghese N."/>
            <person name="Submissions S."/>
        </authorList>
    </citation>
    <scope>NUCLEOTIDE SEQUENCE [LARGE SCALE GENOMIC DNA]</scope>
    <source>
        <strain evidence="18">DSM 24536</strain>
    </source>
</reference>
<sequence>MTFSLNTFSIILILCGLVTLYMCIRIFRRYEVVVRWFGFMVLGIGIWALSYGFELSSTSLEQMLFWINIEYLGISFMPAFWLLFIVKFTGRDKWLNTRNFIWIIIIPMITLLMVWTNHFHHLHYKSVSVDNSGPFPLLSIETGPWYIVHTLYFYILLAWGVLLLLYKYRKSDPVFKRQNLIILLAAFIPWFANLAYLFGFRPMGHIDSTPFAFVLTVLMLSIGLVRFRLLDIIPIAREKVLEAMKEGLIVTDNLDRIIDLNREIKKILSISGENLIGKNIDSVLPNQPELFGYIGGRKDGRIKIEIQRNGYPIFLEVSITALFEDENSFNGLIILTRDITSQVEIENQVRLQSEQLIAMNKLKDRLFSIIAHDLRGPLNNLNEVIKMLNAGMITEDEFKSFIPNLSKNIGYTTGLLENLLFWSRSQLQGEIIKPVYFNVKGIADNIIALFENVIKEKDIITENQLDPNALVYADMDMIQLIVRNLVSNAVKFSKHGGSIKITSYLDGNDSVICFCDSGVGISQENQKKLFELETFTTRGTDNEEGTGLGLLLCKDFIEKNGGRIWVESEIGEGSKFCVQIPNSPVNKAVQAN</sequence>
<name>A0A1G9UP77_9SPHI</name>
<evidence type="ECO:0000259" key="15">
    <source>
        <dbReference type="PROSITE" id="PS50112"/>
    </source>
</evidence>
<dbReference type="PROSITE" id="PS50113">
    <property type="entry name" value="PAC"/>
    <property type="match status" value="1"/>
</dbReference>
<dbReference type="SUPFAM" id="SSF47384">
    <property type="entry name" value="Homodimeric domain of signal transducing histidine kinase"/>
    <property type="match status" value="1"/>
</dbReference>
<evidence type="ECO:0000256" key="9">
    <source>
        <dbReference type="ARBA" id="ARBA00022840"/>
    </source>
</evidence>
<dbReference type="Gene3D" id="3.30.450.20">
    <property type="entry name" value="PAS domain"/>
    <property type="match status" value="1"/>
</dbReference>
<dbReference type="PANTHER" id="PTHR42878">
    <property type="entry name" value="TWO-COMPONENT HISTIDINE KINASE"/>
    <property type="match status" value="1"/>
</dbReference>
<dbReference type="InterPro" id="IPR000014">
    <property type="entry name" value="PAS"/>
</dbReference>
<feature type="transmembrane region" description="Helical" evidence="13">
    <location>
        <begin position="145"/>
        <end position="168"/>
    </location>
</feature>
<evidence type="ECO:0000259" key="16">
    <source>
        <dbReference type="PROSITE" id="PS50113"/>
    </source>
</evidence>
<organism evidence="17 18">
    <name type="scientific">Daejeonella rubra</name>
    <dbReference type="NCBI Taxonomy" id="990371"/>
    <lineage>
        <taxon>Bacteria</taxon>
        <taxon>Pseudomonadati</taxon>
        <taxon>Bacteroidota</taxon>
        <taxon>Sphingobacteriia</taxon>
        <taxon>Sphingobacteriales</taxon>
        <taxon>Sphingobacteriaceae</taxon>
        <taxon>Daejeonella</taxon>
    </lineage>
</organism>
<dbReference type="Pfam" id="PF13426">
    <property type="entry name" value="PAS_9"/>
    <property type="match status" value="1"/>
</dbReference>
<evidence type="ECO:0000256" key="5">
    <source>
        <dbReference type="ARBA" id="ARBA00022679"/>
    </source>
</evidence>
<dbReference type="PROSITE" id="PS50109">
    <property type="entry name" value="HIS_KIN"/>
    <property type="match status" value="1"/>
</dbReference>
<dbReference type="SUPFAM" id="SSF55874">
    <property type="entry name" value="ATPase domain of HSP90 chaperone/DNA topoisomerase II/histidine kinase"/>
    <property type="match status" value="1"/>
</dbReference>
<dbReference type="Gene3D" id="1.10.287.130">
    <property type="match status" value="1"/>
</dbReference>
<evidence type="ECO:0000256" key="11">
    <source>
        <dbReference type="ARBA" id="ARBA00023012"/>
    </source>
</evidence>
<evidence type="ECO:0000256" key="13">
    <source>
        <dbReference type="SAM" id="Phobius"/>
    </source>
</evidence>
<dbReference type="Gene3D" id="3.30.565.10">
    <property type="entry name" value="Histidine kinase-like ATPase, C-terminal domain"/>
    <property type="match status" value="1"/>
</dbReference>
<keyword evidence="12 13" id="KW-0472">Membrane</keyword>
<dbReference type="EC" id="2.7.13.3" evidence="3"/>
<keyword evidence="18" id="KW-1185">Reference proteome</keyword>
<evidence type="ECO:0000256" key="4">
    <source>
        <dbReference type="ARBA" id="ARBA00022553"/>
    </source>
</evidence>
<evidence type="ECO:0000256" key="8">
    <source>
        <dbReference type="ARBA" id="ARBA00022777"/>
    </source>
</evidence>
<evidence type="ECO:0000256" key="7">
    <source>
        <dbReference type="ARBA" id="ARBA00022741"/>
    </source>
</evidence>
<feature type="domain" description="PAS" evidence="15">
    <location>
        <begin position="238"/>
        <end position="286"/>
    </location>
</feature>
<keyword evidence="10 13" id="KW-1133">Transmembrane helix</keyword>
<dbReference type="InterPro" id="IPR003661">
    <property type="entry name" value="HisK_dim/P_dom"/>
</dbReference>
<evidence type="ECO:0000256" key="2">
    <source>
        <dbReference type="ARBA" id="ARBA00004141"/>
    </source>
</evidence>
<keyword evidence="8" id="KW-0418">Kinase</keyword>
<dbReference type="InterPro" id="IPR036890">
    <property type="entry name" value="HATPase_C_sf"/>
</dbReference>
<dbReference type="CDD" id="cd00130">
    <property type="entry name" value="PAS"/>
    <property type="match status" value="1"/>
</dbReference>
<proteinExistence type="predicted"/>